<feature type="transmembrane region" description="Helical" evidence="1">
    <location>
        <begin position="70"/>
        <end position="90"/>
    </location>
</feature>
<gene>
    <name evidence="2" type="ORF">F7731_02680</name>
</gene>
<keyword evidence="1" id="KW-1133">Transmembrane helix</keyword>
<dbReference type="OrthoDB" id="2691442at2"/>
<evidence type="ECO:0000313" key="3">
    <source>
        <dbReference type="Proteomes" id="UP000481030"/>
    </source>
</evidence>
<feature type="transmembrane region" description="Helical" evidence="1">
    <location>
        <begin position="132"/>
        <end position="151"/>
    </location>
</feature>
<dbReference type="AlphaFoldDB" id="A0A6L3VG07"/>
<organism evidence="2 3">
    <name type="scientific">Cytobacillus depressus</name>
    <dbReference type="NCBI Taxonomy" id="1602942"/>
    <lineage>
        <taxon>Bacteria</taxon>
        <taxon>Bacillati</taxon>
        <taxon>Bacillota</taxon>
        <taxon>Bacilli</taxon>
        <taxon>Bacillales</taxon>
        <taxon>Bacillaceae</taxon>
        <taxon>Cytobacillus</taxon>
    </lineage>
</organism>
<feature type="transmembrane region" description="Helical" evidence="1">
    <location>
        <begin position="97"/>
        <end position="120"/>
    </location>
</feature>
<accession>A0A6L3VG07</accession>
<name>A0A6L3VG07_9BACI</name>
<dbReference type="Proteomes" id="UP000481030">
    <property type="component" value="Unassembled WGS sequence"/>
</dbReference>
<evidence type="ECO:0000256" key="1">
    <source>
        <dbReference type="SAM" id="Phobius"/>
    </source>
</evidence>
<keyword evidence="1" id="KW-0472">Membrane</keyword>
<keyword evidence="1" id="KW-0812">Transmembrane</keyword>
<evidence type="ECO:0000313" key="2">
    <source>
        <dbReference type="EMBL" id="KAB2338484.1"/>
    </source>
</evidence>
<reference evidence="2 3" key="1">
    <citation type="journal article" date="2016" name="Antonie Van Leeuwenhoek">
        <title>Bacillus depressus sp. nov., isolated from soil of a sunflower field.</title>
        <authorList>
            <person name="Wei X."/>
            <person name="Xin D."/>
            <person name="Xin Y."/>
            <person name="Zhang H."/>
            <person name="Wang T."/>
            <person name="Zhang J."/>
        </authorList>
    </citation>
    <scope>NUCLEOTIDE SEQUENCE [LARGE SCALE GENOMIC DNA]</scope>
    <source>
        <strain evidence="2 3">BZ1</strain>
    </source>
</reference>
<dbReference type="EMBL" id="WBOS01000001">
    <property type="protein sequence ID" value="KAB2338484.1"/>
    <property type="molecule type" value="Genomic_DNA"/>
</dbReference>
<sequence length="170" mass="19032">MSEEKHKDQQQDEKPMSFVSMVIVTGLIGGLFWSLLGYLAHLINLTEIHPNVILEPWAAGNWKNSGPGTFIAILLIGAVSIVVALIYYALLRRFPSIWVGILYGIGLFCIVFFVLNPIFPGISPIKELSRDTLITSICLYVLYGVFVGYSISYEEGEIQYREKRANDAKS</sequence>
<evidence type="ECO:0008006" key="4">
    <source>
        <dbReference type="Google" id="ProtNLM"/>
    </source>
</evidence>
<dbReference type="InterPro" id="IPR024563">
    <property type="entry name" value="YqhR"/>
</dbReference>
<feature type="transmembrane region" description="Helical" evidence="1">
    <location>
        <begin position="21"/>
        <end position="40"/>
    </location>
</feature>
<protein>
    <recommendedName>
        <fullName evidence="4">YqhR</fullName>
    </recommendedName>
</protein>
<comment type="caution">
    <text evidence="2">The sequence shown here is derived from an EMBL/GenBank/DDBJ whole genome shotgun (WGS) entry which is preliminary data.</text>
</comment>
<dbReference type="Pfam" id="PF11085">
    <property type="entry name" value="YqhR"/>
    <property type="match status" value="1"/>
</dbReference>
<proteinExistence type="predicted"/>
<dbReference type="RefSeq" id="WP_151533223.1">
    <property type="nucleotide sequence ID" value="NZ_WBOS01000001.1"/>
</dbReference>
<keyword evidence="3" id="KW-1185">Reference proteome</keyword>